<dbReference type="InterPro" id="IPR027038">
    <property type="entry name" value="RanGap"/>
</dbReference>
<evidence type="ECO:0000256" key="4">
    <source>
        <dbReference type="SAM" id="MobiDB-lite"/>
    </source>
</evidence>
<dbReference type="GO" id="GO:0005634">
    <property type="term" value="C:nucleus"/>
    <property type="evidence" value="ECO:0007669"/>
    <property type="project" value="TreeGrafter"/>
</dbReference>
<dbReference type="InterPro" id="IPR001611">
    <property type="entry name" value="Leu-rich_rpt"/>
</dbReference>
<proteinExistence type="predicted"/>
<feature type="region of interest" description="Disordered" evidence="4">
    <location>
        <begin position="1"/>
        <end position="21"/>
    </location>
</feature>
<dbReference type="GO" id="GO:0005829">
    <property type="term" value="C:cytosol"/>
    <property type="evidence" value="ECO:0007669"/>
    <property type="project" value="TreeGrafter"/>
</dbReference>
<feature type="compositionally biased region" description="Polar residues" evidence="4">
    <location>
        <begin position="285"/>
        <end position="296"/>
    </location>
</feature>
<protein>
    <submittedName>
        <fullName evidence="5">Uncharacterized protein</fullName>
    </submittedName>
</protein>
<dbReference type="GO" id="GO:0005096">
    <property type="term" value="F:GTPase activator activity"/>
    <property type="evidence" value="ECO:0007669"/>
    <property type="project" value="UniProtKB-KW"/>
</dbReference>
<dbReference type="PROSITE" id="PS51450">
    <property type="entry name" value="LRR"/>
    <property type="match status" value="1"/>
</dbReference>
<evidence type="ECO:0000256" key="2">
    <source>
        <dbReference type="ARBA" id="ARBA00022614"/>
    </source>
</evidence>
<feature type="compositionally biased region" description="Basic residues" evidence="4">
    <location>
        <begin position="302"/>
        <end position="318"/>
    </location>
</feature>
<dbReference type="Proteomes" id="UP000594262">
    <property type="component" value="Unplaced"/>
</dbReference>
<keyword evidence="2" id="KW-0433">Leucine-rich repeat</keyword>
<keyword evidence="3" id="KW-0677">Repeat</keyword>
<feature type="region of interest" description="Disordered" evidence="4">
    <location>
        <begin position="421"/>
        <end position="443"/>
    </location>
</feature>
<dbReference type="PANTHER" id="PTHR24113:SF12">
    <property type="entry name" value="RAN GTPASE-ACTIVATING PROTEIN 1"/>
    <property type="match status" value="1"/>
</dbReference>
<dbReference type="RefSeq" id="XP_066910521.1">
    <property type="nucleotide sequence ID" value="XM_067054420.1"/>
</dbReference>
<feature type="compositionally biased region" description="Basic and acidic residues" evidence="4">
    <location>
        <begin position="8"/>
        <end position="21"/>
    </location>
</feature>
<sequence>MGPKKKNEKGSKKKKDEKSKEQIEITNKLKLLLKDYEKQCSLLKSTADPALKATLKDFTTEGKYLTRFILRGAPIVDDTTKNLLITDINQTQNDEEKYLVKIHPLIKSLRNHWYKTAKEFYFWDLDIPREDISELVTYLSHRSYNVEYIEFLDCKIEWFTLKAFSSCFAVNETLTSVVLDYTNLKFDGLVGLCDGLQSTKSVTKLSLCYCQLSPKCGAVLGDLVSKSTISELYVDGNQLECVGLIDILQIFVDKAEQEAIKRKEEKQAKIESVVGMYSENEKKSAISTKTTEPNSTKNASSAKKKGKKKGRKKKKSAKPKLPPKCGAWLNVLHASDVGFDGMSTDVNGNLLHQSLILIQRWIIFSEDLKEIDLDDNLIGELGGLEILSALRQRKEEGLKPIYMKVTHRMDTQVFKNILSLASGKSKRGGKKKKKKKGNGKKRV</sequence>
<keyword evidence="6" id="KW-1185">Reference proteome</keyword>
<accession>A0A7M5V7E2</accession>
<evidence type="ECO:0000256" key="3">
    <source>
        <dbReference type="ARBA" id="ARBA00022737"/>
    </source>
</evidence>
<name>A0A7M5V7E2_9CNID</name>
<reference evidence="5" key="1">
    <citation type="submission" date="2021-01" db="UniProtKB">
        <authorList>
            <consortium name="EnsemblMetazoa"/>
        </authorList>
    </citation>
    <scope>IDENTIFICATION</scope>
</reference>
<organism evidence="5 6">
    <name type="scientific">Clytia hemisphaerica</name>
    <dbReference type="NCBI Taxonomy" id="252671"/>
    <lineage>
        <taxon>Eukaryota</taxon>
        <taxon>Metazoa</taxon>
        <taxon>Cnidaria</taxon>
        <taxon>Hydrozoa</taxon>
        <taxon>Hydroidolina</taxon>
        <taxon>Leptothecata</taxon>
        <taxon>Obeliida</taxon>
        <taxon>Clytiidae</taxon>
        <taxon>Clytia</taxon>
    </lineage>
</organism>
<dbReference type="AlphaFoldDB" id="A0A7M5V7E2"/>
<dbReference type="GO" id="GO:0031267">
    <property type="term" value="F:small GTPase binding"/>
    <property type="evidence" value="ECO:0007669"/>
    <property type="project" value="TreeGrafter"/>
</dbReference>
<evidence type="ECO:0000313" key="5">
    <source>
        <dbReference type="EnsemblMetazoa" id="CLYHEMP010893.1"/>
    </source>
</evidence>
<dbReference type="GO" id="GO:0006913">
    <property type="term" value="P:nucleocytoplasmic transport"/>
    <property type="evidence" value="ECO:0007669"/>
    <property type="project" value="TreeGrafter"/>
</dbReference>
<dbReference type="InterPro" id="IPR032675">
    <property type="entry name" value="LRR_dom_sf"/>
</dbReference>
<dbReference type="SUPFAM" id="SSF52047">
    <property type="entry name" value="RNI-like"/>
    <property type="match status" value="1"/>
</dbReference>
<dbReference type="EnsemblMetazoa" id="CLYHEMT010893.1">
    <property type="protein sequence ID" value="CLYHEMP010893.1"/>
    <property type="gene ID" value="CLYHEMG010893"/>
</dbReference>
<dbReference type="GO" id="GO:0048471">
    <property type="term" value="C:perinuclear region of cytoplasm"/>
    <property type="evidence" value="ECO:0007669"/>
    <property type="project" value="TreeGrafter"/>
</dbReference>
<evidence type="ECO:0000313" key="6">
    <source>
        <dbReference type="Proteomes" id="UP000594262"/>
    </source>
</evidence>
<dbReference type="OrthoDB" id="120976at2759"/>
<dbReference type="Gene3D" id="3.80.10.10">
    <property type="entry name" value="Ribonuclease Inhibitor"/>
    <property type="match status" value="1"/>
</dbReference>
<feature type="compositionally biased region" description="Basic residues" evidence="4">
    <location>
        <begin position="424"/>
        <end position="443"/>
    </location>
</feature>
<keyword evidence="1" id="KW-0343">GTPase activation</keyword>
<evidence type="ECO:0000256" key="1">
    <source>
        <dbReference type="ARBA" id="ARBA00022468"/>
    </source>
</evidence>
<dbReference type="GeneID" id="136797836"/>
<feature type="region of interest" description="Disordered" evidence="4">
    <location>
        <begin position="284"/>
        <end position="322"/>
    </location>
</feature>
<dbReference type="PANTHER" id="PTHR24113">
    <property type="entry name" value="RAN GTPASE-ACTIVATING PROTEIN 1"/>
    <property type="match status" value="1"/>
</dbReference>